<sequence length="315" mass="37458">MTTIIPAELYFHHMSEILDITDFARLLLADPDFSIYDTRINWLTMLHIKYPKYHEMTLKFLNNKATKEILYVLNIIMEEEKERMKWMENKNKIEYIRIINLYMNTLNMNELLAYSCKYKLNTLSKLLIENIDVDILFFNNENIKNKDGCDTDGIYNFEPLNETCKNCDIEMTKIILNYTAKIKKTVFDHNYLYYYTFLCGNNEYVKFIFDRVLNKNIDIENKNILLPPVSGEWIPNNNNTMFGQGPYTKKFSILLVVACRGGNIYAVKLLFKYLKISIYTIDQSLIIASNNDHLNIVKYLQEDDEVKEMRNKRYN</sequence>
<organism evidence="1">
    <name type="scientific">Pithovirus LCPAC101</name>
    <dbReference type="NCBI Taxonomy" id="2506586"/>
    <lineage>
        <taxon>Viruses</taxon>
        <taxon>Pithoviruses</taxon>
    </lineage>
</organism>
<dbReference type="Gene3D" id="1.25.40.20">
    <property type="entry name" value="Ankyrin repeat-containing domain"/>
    <property type="match status" value="1"/>
</dbReference>
<dbReference type="EMBL" id="MK500441">
    <property type="protein sequence ID" value="QBK89786.1"/>
    <property type="molecule type" value="Genomic_DNA"/>
</dbReference>
<protein>
    <submittedName>
        <fullName evidence="1">Ankyrin repeat protein</fullName>
    </submittedName>
</protein>
<evidence type="ECO:0000313" key="1">
    <source>
        <dbReference type="EMBL" id="QBK89786.1"/>
    </source>
</evidence>
<dbReference type="SUPFAM" id="SSF48403">
    <property type="entry name" value="Ankyrin repeat"/>
    <property type="match status" value="1"/>
</dbReference>
<name>A0A481Z256_9VIRU</name>
<accession>A0A481Z256</accession>
<reference evidence="1" key="1">
    <citation type="journal article" date="2019" name="MBio">
        <title>Virus Genomes from Deep Sea Sediments Expand the Ocean Megavirome and Support Independent Origins of Viral Gigantism.</title>
        <authorList>
            <person name="Backstrom D."/>
            <person name="Yutin N."/>
            <person name="Jorgensen S.L."/>
            <person name="Dharamshi J."/>
            <person name="Homa F."/>
            <person name="Zaremba-Niedwiedzka K."/>
            <person name="Spang A."/>
            <person name="Wolf Y.I."/>
            <person name="Koonin E.V."/>
            <person name="Ettema T.J."/>
        </authorList>
    </citation>
    <scope>NUCLEOTIDE SEQUENCE</scope>
</reference>
<proteinExistence type="predicted"/>
<dbReference type="InterPro" id="IPR036770">
    <property type="entry name" value="Ankyrin_rpt-contain_sf"/>
</dbReference>
<gene>
    <name evidence="1" type="ORF">LCPAC101_00690</name>
</gene>